<dbReference type="SUPFAM" id="SSF56529">
    <property type="entry name" value="FAH"/>
    <property type="match status" value="1"/>
</dbReference>
<accession>A0A212JFC5</accession>
<dbReference type="Gene3D" id="3.90.850.10">
    <property type="entry name" value="Fumarylacetoacetase-like, C-terminal domain"/>
    <property type="match status" value="1"/>
</dbReference>
<keyword evidence="2" id="KW-0378">Hydrolase</keyword>
<protein>
    <submittedName>
        <fullName evidence="2">Putative Fumarylacetoacetate (FAA) hydrolase</fullName>
    </submittedName>
</protein>
<dbReference type="InterPro" id="IPR036663">
    <property type="entry name" value="Fumarylacetoacetase_C_sf"/>
</dbReference>
<name>A0A212JFC5_9FIRM</name>
<feature type="domain" description="Fumarylacetoacetase-like C-terminal" evidence="1">
    <location>
        <begin position="144"/>
        <end position="332"/>
    </location>
</feature>
<evidence type="ECO:0000259" key="1">
    <source>
        <dbReference type="Pfam" id="PF01557"/>
    </source>
</evidence>
<dbReference type="PANTHER" id="PTHR43211:SF1">
    <property type="entry name" value="BLL6422 PROTEIN"/>
    <property type="match status" value="1"/>
</dbReference>
<sequence length="358" mass="39086">MKLVTFEVETLFGEVRRLGAIRKDGYIVDLTAARELQLAARGVAQPWVRAGRDCPDTMLAFIRAGQPALDAAAETLEFAADLGTERVNGVTAVFDCAAVRLLTPLPRPNSIRCFSLSEKHMLAGIASMQDSAMWGGTKPSLTALPPEWYNLPTYYKTSTCEVYGPDDLVPWPALTGRFDYEMEVAAVIGTRGRQVSVEDGDSYIFGYTLYNDWSARDFQNREMSVNLGPGLCKDNASSLGPCIVTRDEFDLMGARFTVKVNGELWADTKVDFHFPLAKLVEYVSEVQTIYPGDIFTSGTLPGGSGAEKKLWIPEGAVVELEAEGMGVLRNRVGVRGEAAPLPAAQRPWSAVARTEDDA</sequence>
<dbReference type="Pfam" id="PF01557">
    <property type="entry name" value="FAA_hydrolase"/>
    <property type="match status" value="1"/>
</dbReference>
<gene>
    <name evidence="2" type="ORF">KL86CLO1_11002</name>
</gene>
<dbReference type="AlphaFoldDB" id="A0A212JFC5"/>
<organism evidence="2">
    <name type="scientific">uncultured Eubacteriales bacterium</name>
    <dbReference type="NCBI Taxonomy" id="172733"/>
    <lineage>
        <taxon>Bacteria</taxon>
        <taxon>Bacillati</taxon>
        <taxon>Bacillota</taxon>
        <taxon>Clostridia</taxon>
        <taxon>Eubacteriales</taxon>
        <taxon>environmental samples</taxon>
    </lineage>
</organism>
<dbReference type="PANTHER" id="PTHR43211">
    <property type="entry name" value="FUMARYLACETOACETATE HYDROLASE"/>
    <property type="match status" value="1"/>
</dbReference>
<dbReference type="EMBL" id="FLUN01000001">
    <property type="protein sequence ID" value="SBV98121.1"/>
    <property type="molecule type" value="Genomic_DNA"/>
</dbReference>
<evidence type="ECO:0000313" key="2">
    <source>
        <dbReference type="EMBL" id="SBV98121.1"/>
    </source>
</evidence>
<dbReference type="InterPro" id="IPR011234">
    <property type="entry name" value="Fumarylacetoacetase-like_C"/>
</dbReference>
<proteinExistence type="predicted"/>
<dbReference type="GO" id="GO:0016787">
    <property type="term" value="F:hydrolase activity"/>
    <property type="evidence" value="ECO:0007669"/>
    <property type="project" value="UniProtKB-KW"/>
</dbReference>
<reference evidence="2" key="1">
    <citation type="submission" date="2016-04" db="EMBL/GenBank/DDBJ databases">
        <authorList>
            <person name="Evans L.H."/>
            <person name="Alamgir A."/>
            <person name="Owens N."/>
            <person name="Weber N.D."/>
            <person name="Virtaneva K."/>
            <person name="Barbian K."/>
            <person name="Babar A."/>
            <person name="Rosenke K."/>
        </authorList>
    </citation>
    <scope>NUCLEOTIDE SEQUENCE</scope>
    <source>
        <strain evidence="2">86</strain>
    </source>
</reference>